<feature type="transmembrane region" description="Helical" evidence="1">
    <location>
        <begin position="27"/>
        <end position="45"/>
    </location>
</feature>
<dbReference type="Proteomes" id="UP000546464">
    <property type="component" value="Unassembled WGS sequence"/>
</dbReference>
<keyword evidence="1" id="KW-1133">Transmembrane helix</keyword>
<protein>
    <submittedName>
        <fullName evidence="2">Uncharacterized protein</fullName>
    </submittedName>
</protein>
<keyword evidence="1" id="KW-0472">Membrane</keyword>
<evidence type="ECO:0000313" key="2">
    <source>
        <dbReference type="EMBL" id="MBC2596354.1"/>
    </source>
</evidence>
<accession>A0A842HKZ5</accession>
<keyword evidence="1" id="KW-0812">Transmembrane</keyword>
<comment type="caution">
    <text evidence="2">The sequence shown here is derived from an EMBL/GenBank/DDBJ whole genome shotgun (WGS) entry which is preliminary data.</text>
</comment>
<organism evidence="2 3">
    <name type="scientific">Ruficoccus amylovorans</name>
    <dbReference type="NCBI Taxonomy" id="1804625"/>
    <lineage>
        <taxon>Bacteria</taxon>
        <taxon>Pseudomonadati</taxon>
        <taxon>Verrucomicrobiota</taxon>
        <taxon>Opitutia</taxon>
        <taxon>Puniceicoccales</taxon>
        <taxon>Cerasicoccaceae</taxon>
        <taxon>Ruficoccus</taxon>
    </lineage>
</organism>
<gene>
    <name evidence="2" type="ORF">H5P28_18965</name>
</gene>
<sequence>MAMFLQPGSRCCASENFFRPAGLADRLIVVLALMLSGVALLASCMSGNEQARRVVEIEAAFMGDQWLVRPAGATGARGWETIGDFFDQDADEVAAVVTFRKKISDENRLKLEDELAIYGVRVEEVIMPRSMRVPDGSDALTENPVIVRK</sequence>
<dbReference type="AlphaFoldDB" id="A0A842HKZ5"/>
<name>A0A842HKZ5_9BACT</name>
<reference evidence="2 3" key="1">
    <citation type="submission" date="2020-07" db="EMBL/GenBank/DDBJ databases">
        <authorList>
            <person name="Feng X."/>
        </authorList>
    </citation>
    <scope>NUCLEOTIDE SEQUENCE [LARGE SCALE GENOMIC DNA]</scope>
    <source>
        <strain evidence="2 3">JCM31066</strain>
    </source>
</reference>
<keyword evidence="3" id="KW-1185">Reference proteome</keyword>
<proteinExistence type="predicted"/>
<evidence type="ECO:0000313" key="3">
    <source>
        <dbReference type="Proteomes" id="UP000546464"/>
    </source>
</evidence>
<dbReference type="EMBL" id="JACHVB010000064">
    <property type="protein sequence ID" value="MBC2596354.1"/>
    <property type="molecule type" value="Genomic_DNA"/>
</dbReference>
<evidence type="ECO:0000256" key="1">
    <source>
        <dbReference type="SAM" id="Phobius"/>
    </source>
</evidence>
<dbReference type="RefSeq" id="WP_185677263.1">
    <property type="nucleotide sequence ID" value="NZ_JACHVB010000064.1"/>
</dbReference>